<evidence type="ECO:0000313" key="2">
    <source>
        <dbReference type="EMBL" id="TCO15967.1"/>
    </source>
</evidence>
<dbReference type="Pfam" id="PF00480">
    <property type="entry name" value="ROK"/>
    <property type="match status" value="1"/>
</dbReference>
<name>A0A4R2GY40_9HYPH</name>
<feature type="region of interest" description="Disordered" evidence="1">
    <location>
        <begin position="1"/>
        <end position="35"/>
    </location>
</feature>
<gene>
    <name evidence="2" type="ORF">EV666_101217</name>
</gene>
<dbReference type="InterPro" id="IPR049874">
    <property type="entry name" value="ROK_cs"/>
</dbReference>
<evidence type="ECO:0000256" key="1">
    <source>
        <dbReference type="SAM" id="MobiDB-lite"/>
    </source>
</evidence>
<dbReference type="PANTHER" id="PTHR18964:SF174">
    <property type="entry name" value="D-ALLOSE KINASE-RELATED"/>
    <property type="match status" value="1"/>
</dbReference>
<comment type="caution">
    <text evidence="2">The sequence shown here is derived from an EMBL/GenBank/DDBJ whole genome shotgun (WGS) entry which is preliminary data.</text>
</comment>
<keyword evidence="2" id="KW-0418">Kinase</keyword>
<dbReference type="EMBL" id="SLWL01000001">
    <property type="protein sequence ID" value="TCO15967.1"/>
    <property type="molecule type" value="Genomic_DNA"/>
</dbReference>
<evidence type="ECO:0000313" key="3">
    <source>
        <dbReference type="Proteomes" id="UP000294881"/>
    </source>
</evidence>
<dbReference type="InterPro" id="IPR000600">
    <property type="entry name" value="ROK"/>
</dbReference>
<dbReference type="PROSITE" id="PS51257">
    <property type="entry name" value="PROKAR_LIPOPROTEIN"/>
    <property type="match status" value="1"/>
</dbReference>
<dbReference type="GO" id="GO:0004396">
    <property type="term" value="F:hexokinase activity"/>
    <property type="evidence" value="ECO:0007669"/>
    <property type="project" value="TreeGrafter"/>
</dbReference>
<feature type="compositionally biased region" description="Low complexity" evidence="1">
    <location>
        <begin position="1"/>
        <end position="27"/>
    </location>
</feature>
<accession>A0A4R2GY40</accession>
<dbReference type="Proteomes" id="UP000294881">
    <property type="component" value="Unassembled WGS sequence"/>
</dbReference>
<dbReference type="InterPro" id="IPR043129">
    <property type="entry name" value="ATPase_NBD"/>
</dbReference>
<keyword evidence="2" id="KW-0808">Transferase</keyword>
<dbReference type="SUPFAM" id="SSF53067">
    <property type="entry name" value="Actin-like ATPase domain"/>
    <property type="match status" value="1"/>
</dbReference>
<keyword evidence="3" id="KW-1185">Reference proteome</keyword>
<dbReference type="PROSITE" id="PS01125">
    <property type="entry name" value="ROK"/>
    <property type="match status" value="1"/>
</dbReference>
<dbReference type="AlphaFoldDB" id="A0A4R2GY40"/>
<dbReference type="CDD" id="cd24066">
    <property type="entry name" value="ASKHA_NBD_ROK_EcFRK-like"/>
    <property type="match status" value="1"/>
</dbReference>
<protein>
    <submittedName>
        <fullName evidence="2">Fructokinase</fullName>
    </submittedName>
</protein>
<dbReference type="PANTHER" id="PTHR18964">
    <property type="entry name" value="ROK (REPRESSOR, ORF, KINASE) FAMILY"/>
    <property type="match status" value="1"/>
</dbReference>
<dbReference type="Gene3D" id="3.30.420.40">
    <property type="match status" value="2"/>
</dbReference>
<sequence length="348" mass="35185">MSAGPRTPAATGAAPAGAACPSMAPSGGDDRQPVRLGVDLGGTKIEAIALAADGRQLARRRVATPRHDYEAGVAAIAALVAQVEAEAGSPPLTTPVGFGIPGSPSPATGLIRNANSTWLNGRPLQRDLEAALGRPAVIANDANCLAASEATDGAGAGAPVVWALILGTGVGSGLAIAGRPLTGRNAIAGEWGHMPLPAMTDAEAAGRACYCGRTGCVETFLSGPAFTRDHMASLRRNGRPTLEAMSAQQVIAAMRAGDRLAQASYRRYLDWLARGVGAVVNVLDPDVIVLGGGMSNVDELYADLPAAIAPHVFSDVFDTPVRRAAHGDSSGVRGAAWLPAASLGAAGR</sequence>
<proteinExistence type="predicted"/>
<organism evidence="2 3">
    <name type="scientific">Camelimonas lactis</name>
    <dbReference type="NCBI Taxonomy" id="659006"/>
    <lineage>
        <taxon>Bacteria</taxon>
        <taxon>Pseudomonadati</taxon>
        <taxon>Pseudomonadota</taxon>
        <taxon>Alphaproteobacteria</taxon>
        <taxon>Hyphomicrobiales</taxon>
        <taxon>Chelatococcaceae</taxon>
        <taxon>Camelimonas</taxon>
    </lineage>
</organism>
<reference evidence="2 3" key="1">
    <citation type="submission" date="2019-03" db="EMBL/GenBank/DDBJ databases">
        <title>Genomic Encyclopedia of Type Strains, Phase IV (KMG-IV): sequencing the most valuable type-strain genomes for metagenomic binning, comparative biology and taxonomic classification.</title>
        <authorList>
            <person name="Goeker M."/>
        </authorList>
    </citation>
    <scope>NUCLEOTIDE SEQUENCE [LARGE SCALE GENOMIC DNA]</scope>
    <source>
        <strain evidence="2 3">DSM 22958</strain>
    </source>
</reference>